<proteinExistence type="predicted"/>
<dbReference type="Proteomes" id="UP000193467">
    <property type="component" value="Unassembled WGS sequence"/>
</dbReference>
<feature type="compositionally biased region" description="Gly residues" evidence="2">
    <location>
        <begin position="369"/>
        <end position="380"/>
    </location>
</feature>
<gene>
    <name evidence="3" type="ORF">BCR35DRAFT_354330</name>
</gene>
<feature type="region of interest" description="Disordered" evidence="2">
    <location>
        <begin position="357"/>
        <end position="380"/>
    </location>
</feature>
<comment type="caution">
    <text evidence="3">The sequence shown here is derived from an EMBL/GenBank/DDBJ whole genome shotgun (WGS) entry which is preliminary data.</text>
</comment>
<feature type="coiled-coil region" evidence="1">
    <location>
        <begin position="153"/>
        <end position="190"/>
    </location>
</feature>
<evidence type="ECO:0000313" key="4">
    <source>
        <dbReference type="Proteomes" id="UP000193467"/>
    </source>
</evidence>
<sequence>MASLRATARDDALAVSHLSTLICTGSLAQVIHELRSPLWSPPPSPPPHPALHPSLSPCQLDRPDPLDKLLLTVALEASEWRADALQIFAALLERGADPLARNGDGRRVEWELEGRDQMFRVEWEKAVEARKEGRGYEMPQEMKMDLEVLLATYLVLLQEEDELREEAERAKAAAEAAQMAQKRNQTLQNAVRLTSEPSSKAPSRLPQVAPPSETAPTKRPLVASRLPPAPPKRPRLASEPDASSLPDYDDSVPPRQEPTPEDIKPTLPAPVRPPSRQPSYALSASNSPAPPPSLPPGVSPTFIRIRRLPSWITPPILSHWLEYGAQAFATSPSPEVLMNMLPRGYYKKRVGVRPPRPISVEMGKREGGEGVGGPEEATGGGGGLEAVVAYVGREEAWKAKEGFDAMRVLPLCGEDEMVEVSLL</sequence>
<keyword evidence="4" id="KW-1185">Reference proteome</keyword>
<keyword evidence="1" id="KW-0175">Coiled coil</keyword>
<feature type="region of interest" description="Disordered" evidence="2">
    <location>
        <begin position="192"/>
        <end position="295"/>
    </location>
</feature>
<dbReference type="AlphaFoldDB" id="A0A1Y2EN88"/>
<evidence type="ECO:0000256" key="2">
    <source>
        <dbReference type="SAM" id="MobiDB-lite"/>
    </source>
</evidence>
<reference evidence="3 4" key="1">
    <citation type="submission" date="2016-07" db="EMBL/GenBank/DDBJ databases">
        <title>Pervasive Adenine N6-methylation of Active Genes in Fungi.</title>
        <authorList>
            <consortium name="DOE Joint Genome Institute"/>
            <person name="Mondo S.J."/>
            <person name="Dannebaum R.O."/>
            <person name="Kuo R.C."/>
            <person name="Labutti K."/>
            <person name="Haridas S."/>
            <person name="Kuo A."/>
            <person name="Salamov A."/>
            <person name="Ahrendt S.R."/>
            <person name="Lipzen A."/>
            <person name="Sullivan W."/>
            <person name="Andreopoulos W.B."/>
            <person name="Clum A."/>
            <person name="Lindquist E."/>
            <person name="Daum C."/>
            <person name="Ramamoorthy G.K."/>
            <person name="Gryganskyi A."/>
            <person name="Culley D."/>
            <person name="Magnuson J.K."/>
            <person name="James T.Y."/>
            <person name="O'Malley M.A."/>
            <person name="Stajich J.E."/>
            <person name="Spatafora J.W."/>
            <person name="Visel A."/>
            <person name="Grigoriev I.V."/>
        </authorList>
    </citation>
    <scope>NUCLEOTIDE SEQUENCE [LARGE SCALE GENOMIC DNA]</scope>
    <source>
        <strain evidence="3 4">62-1032</strain>
    </source>
</reference>
<name>A0A1Y2EN88_9BASI</name>
<feature type="compositionally biased region" description="Pro residues" evidence="2">
    <location>
        <begin position="39"/>
        <end position="50"/>
    </location>
</feature>
<dbReference type="EMBL" id="MCGR01000050">
    <property type="protein sequence ID" value="ORY72774.1"/>
    <property type="molecule type" value="Genomic_DNA"/>
</dbReference>
<evidence type="ECO:0000256" key="1">
    <source>
        <dbReference type="SAM" id="Coils"/>
    </source>
</evidence>
<dbReference type="InParanoid" id="A0A1Y2EN88"/>
<feature type="compositionally biased region" description="Low complexity" evidence="2">
    <location>
        <begin position="278"/>
        <end position="287"/>
    </location>
</feature>
<evidence type="ECO:0000313" key="3">
    <source>
        <dbReference type="EMBL" id="ORY72774.1"/>
    </source>
</evidence>
<feature type="region of interest" description="Disordered" evidence="2">
    <location>
        <begin position="38"/>
        <end position="58"/>
    </location>
</feature>
<accession>A0A1Y2EN88</accession>
<protein>
    <submittedName>
        <fullName evidence="3">Uncharacterized protein</fullName>
    </submittedName>
</protein>
<organism evidence="3 4">
    <name type="scientific">Leucosporidium creatinivorum</name>
    <dbReference type="NCBI Taxonomy" id="106004"/>
    <lineage>
        <taxon>Eukaryota</taxon>
        <taxon>Fungi</taxon>
        <taxon>Dikarya</taxon>
        <taxon>Basidiomycota</taxon>
        <taxon>Pucciniomycotina</taxon>
        <taxon>Microbotryomycetes</taxon>
        <taxon>Leucosporidiales</taxon>
        <taxon>Leucosporidium</taxon>
    </lineage>
</organism>
<feature type="compositionally biased region" description="Pro residues" evidence="2">
    <location>
        <begin position="267"/>
        <end position="276"/>
    </location>
</feature>
<feature type="compositionally biased region" description="Polar residues" evidence="2">
    <location>
        <begin position="192"/>
        <end position="201"/>
    </location>
</feature>